<proteinExistence type="predicted"/>
<reference evidence="3 4" key="1">
    <citation type="submission" date="2019-03" db="EMBL/GenBank/DDBJ databases">
        <title>Arthrobacter sp. nov., an bacterium isolated from biocrust in Mu Us Desert.</title>
        <authorList>
            <person name="Lixiong L."/>
        </authorList>
    </citation>
    <scope>NUCLEOTIDE SEQUENCE [LARGE SCALE GENOMIC DNA]</scope>
    <source>
        <strain evidence="3 4">SLN-3</strain>
    </source>
</reference>
<dbReference type="PROSITE" id="PS50937">
    <property type="entry name" value="HTH_MERR_2"/>
    <property type="match status" value="1"/>
</dbReference>
<dbReference type="InterPro" id="IPR000551">
    <property type="entry name" value="MerR-type_HTH_dom"/>
</dbReference>
<evidence type="ECO:0000256" key="1">
    <source>
        <dbReference type="ARBA" id="ARBA00023125"/>
    </source>
</evidence>
<dbReference type="Gene3D" id="1.10.1660.10">
    <property type="match status" value="1"/>
</dbReference>
<dbReference type="Proteomes" id="UP000295411">
    <property type="component" value="Unassembled WGS sequence"/>
</dbReference>
<dbReference type="PRINTS" id="PR00040">
    <property type="entry name" value="HTHMERR"/>
</dbReference>
<protein>
    <submittedName>
        <fullName evidence="3">MerR family transcriptional regulator</fullName>
    </submittedName>
</protein>
<keyword evidence="4" id="KW-1185">Reference proteome</keyword>
<organism evidence="3 4">
    <name type="scientific">Arthrobacter crusticola</name>
    <dbReference type="NCBI Taxonomy" id="2547960"/>
    <lineage>
        <taxon>Bacteria</taxon>
        <taxon>Bacillati</taxon>
        <taxon>Actinomycetota</taxon>
        <taxon>Actinomycetes</taxon>
        <taxon>Micrococcales</taxon>
        <taxon>Micrococcaceae</taxon>
        <taxon>Arthrobacter</taxon>
    </lineage>
</organism>
<dbReference type="GO" id="GO:0003677">
    <property type="term" value="F:DNA binding"/>
    <property type="evidence" value="ECO:0007669"/>
    <property type="project" value="UniProtKB-KW"/>
</dbReference>
<gene>
    <name evidence="3" type="ORF">E2F48_04115</name>
</gene>
<evidence type="ECO:0000313" key="4">
    <source>
        <dbReference type="Proteomes" id="UP000295411"/>
    </source>
</evidence>
<dbReference type="PANTHER" id="PTHR30204">
    <property type="entry name" value="REDOX-CYCLING DRUG-SENSING TRANSCRIPTIONAL ACTIVATOR SOXR"/>
    <property type="match status" value="1"/>
</dbReference>
<accession>A0A4R5TYU5</accession>
<dbReference type="AlphaFoldDB" id="A0A4R5TYU5"/>
<dbReference type="EMBL" id="SMTK01000002">
    <property type="protein sequence ID" value="TDK26395.1"/>
    <property type="molecule type" value="Genomic_DNA"/>
</dbReference>
<comment type="caution">
    <text evidence="3">The sequence shown here is derived from an EMBL/GenBank/DDBJ whole genome shotgun (WGS) entry which is preliminary data.</text>
</comment>
<evidence type="ECO:0000313" key="3">
    <source>
        <dbReference type="EMBL" id="TDK26395.1"/>
    </source>
</evidence>
<dbReference type="InterPro" id="IPR047057">
    <property type="entry name" value="MerR_fam"/>
</dbReference>
<dbReference type="SUPFAM" id="SSF46955">
    <property type="entry name" value="Putative DNA-binding domain"/>
    <property type="match status" value="1"/>
</dbReference>
<dbReference type="InterPro" id="IPR009061">
    <property type="entry name" value="DNA-bd_dom_put_sf"/>
</dbReference>
<evidence type="ECO:0000259" key="2">
    <source>
        <dbReference type="PROSITE" id="PS50937"/>
    </source>
</evidence>
<name>A0A4R5TYU5_9MICC</name>
<dbReference type="PANTHER" id="PTHR30204:SF98">
    <property type="entry name" value="HTH-TYPE TRANSCRIPTIONAL REGULATOR ADHR"/>
    <property type="match status" value="1"/>
</dbReference>
<dbReference type="RefSeq" id="WP_133402758.1">
    <property type="nucleotide sequence ID" value="NZ_SMTK01000002.1"/>
</dbReference>
<dbReference type="Pfam" id="PF13411">
    <property type="entry name" value="MerR_1"/>
    <property type="match status" value="1"/>
</dbReference>
<dbReference type="CDD" id="cd04780">
    <property type="entry name" value="HTH_MerR-like_sg5"/>
    <property type="match status" value="1"/>
</dbReference>
<dbReference type="GO" id="GO:0003700">
    <property type="term" value="F:DNA-binding transcription factor activity"/>
    <property type="evidence" value="ECO:0007669"/>
    <property type="project" value="InterPro"/>
</dbReference>
<keyword evidence="1" id="KW-0238">DNA-binding</keyword>
<sequence length="209" mass="22181">MKISQLSAASGVSQPTIKLYLREGLLPPGAKTHANQAAYSEAHVRRLGIIRTLTQVGGLSVASAKTVLDAIDSDLPLNWTFGLAQRAASPDVDGTDLSDADLARADDFLAGLTYHDGPGRFGVAKALRAMADAGLEADGAWRESYRKAAEIIGEADIDLIDRREGRLAKAETVVIGTVLGDALLAALRRAAQEHFSSQRYPSRSTETAP</sequence>
<feature type="domain" description="HTH merR-type" evidence="2">
    <location>
        <begin position="1"/>
        <end position="70"/>
    </location>
</feature>
<dbReference type="OrthoDB" id="5242095at2"/>
<dbReference type="SMART" id="SM00422">
    <property type="entry name" value="HTH_MERR"/>
    <property type="match status" value="1"/>
</dbReference>